<gene>
    <name evidence="1" type="ORF">SAMN05421848_0205</name>
</gene>
<organism evidence="1 2">
    <name type="scientific">Kushneria avicenniae</name>
    <dbReference type="NCBI Taxonomy" id="402385"/>
    <lineage>
        <taxon>Bacteria</taxon>
        <taxon>Pseudomonadati</taxon>
        <taxon>Pseudomonadota</taxon>
        <taxon>Gammaproteobacteria</taxon>
        <taxon>Oceanospirillales</taxon>
        <taxon>Halomonadaceae</taxon>
        <taxon>Kushneria</taxon>
    </lineage>
</organism>
<evidence type="ECO:0000313" key="2">
    <source>
        <dbReference type="Proteomes" id="UP000199046"/>
    </source>
</evidence>
<dbReference type="RefSeq" id="WP_175489551.1">
    <property type="nucleotide sequence ID" value="NZ_FOLY01000001.1"/>
</dbReference>
<name>A0A1I1FT80_9GAMM</name>
<dbReference type="PROSITE" id="PS51257">
    <property type="entry name" value="PROKAR_LIPOPROTEIN"/>
    <property type="match status" value="1"/>
</dbReference>
<sequence length="45" mass="4848">MKKLPGMLVGTIIGLAVWLPTQSVAPSILLGVACGVAWDLWRKRT</sequence>
<dbReference type="AlphaFoldDB" id="A0A1I1FT80"/>
<reference evidence="2" key="1">
    <citation type="submission" date="2016-10" db="EMBL/GenBank/DDBJ databases">
        <authorList>
            <person name="Varghese N."/>
            <person name="Submissions S."/>
        </authorList>
    </citation>
    <scope>NUCLEOTIDE SEQUENCE [LARGE SCALE GENOMIC DNA]</scope>
    <source>
        <strain evidence="2">DSM 23439</strain>
    </source>
</reference>
<protein>
    <submittedName>
        <fullName evidence="1">Uncharacterized protein</fullName>
    </submittedName>
</protein>
<dbReference type="EMBL" id="FOLY01000001">
    <property type="protein sequence ID" value="SFC00848.1"/>
    <property type="molecule type" value="Genomic_DNA"/>
</dbReference>
<proteinExistence type="predicted"/>
<accession>A0A1I1FT80</accession>
<keyword evidence="2" id="KW-1185">Reference proteome</keyword>
<dbReference type="Proteomes" id="UP000199046">
    <property type="component" value="Unassembled WGS sequence"/>
</dbReference>
<evidence type="ECO:0000313" key="1">
    <source>
        <dbReference type="EMBL" id="SFC00848.1"/>
    </source>
</evidence>